<dbReference type="RefSeq" id="WP_211860574.1">
    <property type="nucleotide sequence ID" value="NZ_JAAEDM010000005.1"/>
</dbReference>
<protein>
    <submittedName>
        <fullName evidence="1">Uncharacterized protein</fullName>
    </submittedName>
</protein>
<reference evidence="1" key="2">
    <citation type="journal article" date="2021" name="Syst. Appl. Microbiol.">
        <title>Roseomonas hellenica sp. nov., isolated from roots of wild-growing Alkanna tinctoria.</title>
        <authorList>
            <person name="Rat A."/>
            <person name="Naranjo H.D."/>
            <person name="Lebbe L."/>
            <person name="Cnockaert M."/>
            <person name="Krigas N."/>
            <person name="Grigoriadou K."/>
            <person name="Maloupa E."/>
            <person name="Willems A."/>
        </authorList>
    </citation>
    <scope>NUCLEOTIDE SEQUENCE</scope>
    <source>
        <strain evidence="1">LMG 31231</strain>
    </source>
</reference>
<dbReference type="AlphaFoldDB" id="A0A9X9WSS1"/>
<evidence type="ECO:0000313" key="1">
    <source>
        <dbReference type="EMBL" id="MBR0670200.1"/>
    </source>
</evidence>
<dbReference type="EMBL" id="JAAEDM010000005">
    <property type="protein sequence ID" value="MBR0670200.1"/>
    <property type="molecule type" value="Genomic_DNA"/>
</dbReference>
<accession>A0A9X9WSS1</accession>
<sequence>MAILFRIIRNGDDFSASADGGSPFFVGRRVPFQGNIGLFNIFRGTKLERLDYAASDFTGAFGFWAEFVEPTAACEGRNFLTLNTYDRAAFTFGFAQFAAHVPNGDFVRYFRMLLGRPEAADYFPNLALVNGRICRDEGGPVPKPLEDDASTEALMDYLNPDLSEVQDAEVIAAAKLIHWTSNVVEAREAQVQVMTDAYRGFVRRADARVGIDGRSAELCCVIADILHHGRGGRMTWPLVDQALKGPRPFDDLIEIGAPNWGERRKTLKAEIRKRPDFATKTWSRAAADFV</sequence>
<evidence type="ECO:0000313" key="2">
    <source>
        <dbReference type="Proteomes" id="UP001138751"/>
    </source>
</evidence>
<comment type="caution">
    <text evidence="1">The sequence shown here is derived from an EMBL/GenBank/DDBJ whole genome shotgun (WGS) entry which is preliminary data.</text>
</comment>
<keyword evidence="2" id="KW-1185">Reference proteome</keyword>
<proteinExistence type="predicted"/>
<dbReference type="Proteomes" id="UP001138751">
    <property type="component" value="Unassembled WGS sequence"/>
</dbReference>
<gene>
    <name evidence="1" type="ORF">GXW76_03355</name>
</gene>
<reference evidence="1" key="1">
    <citation type="submission" date="2020-01" db="EMBL/GenBank/DDBJ databases">
        <authorList>
            <person name="Rat A."/>
        </authorList>
    </citation>
    <scope>NUCLEOTIDE SEQUENCE</scope>
    <source>
        <strain evidence="1">LMG 31231</strain>
    </source>
</reference>
<name>A0A9X9WSS1_9PROT</name>
<organism evidence="1 2">
    <name type="scientific">Neoroseomonas soli</name>
    <dbReference type="NCBI Taxonomy" id="1081025"/>
    <lineage>
        <taxon>Bacteria</taxon>
        <taxon>Pseudomonadati</taxon>
        <taxon>Pseudomonadota</taxon>
        <taxon>Alphaproteobacteria</taxon>
        <taxon>Acetobacterales</taxon>
        <taxon>Acetobacteraceae</taxon>
        <taxon>Neoroseomonas</taxon>
    </lineage>
</organism>